<dbReference type="InParanoid" id="F0VMA6"/>
<keyword evidence="6 10" id="KW-0694">RNA-binding</keyword>
<evidence type="ECO:0000256" key="6">
    <source>
        <dbReference type="ARBA" id="ARBA00022884"/>
    </source>
</evidence>
<dbReference type="GO" id="GO:0005730">
    <property type="term" value="C:nucleolus"/>
    <property type="evidence" value="ECO:0007669"/>
    <property type="project" value="TreeGrafter"/>
</dbReference>
<feature type="compositionally biased region" description="Pro residues" evidence="11">
    <location>
        <begin position="373"/>
        <end position="385"/>
    </location>
</feature>
<evidence type="ECO:0000313" key="15">
    <source>
        <dbReference type="Proteomes" id="UP000007494"/>
    </source>
</evidence>
<protein>
    <recommendedName>
        <fullName evidence="9">Splicing factor 3B subunit 4</fullName>
    </recommendedName>
</protein>
<dbReference type="AlphaFoldDB" id="F0VMA6"/>
<evidence type="ECO:0000256" key="1">
    <source>
        <dbReference type="ARBA" id="ARBA00004123"/>
    </source>
</evidence>
<dbReference type="GeneID" id="13442315"/>
<dbReference type="SUPFAM" id="SSF54928">
    <property type="entry name" value="RNA-binding domain, RBD"/>
    <property type="match status" value="1"/>
</dbReference>
<dbReference type="VEuPathDB" id="ToxoDB:NCLIV_048140"/>
<keyword evidence="7" id="KW-0508">mRNA splicing</keyword>
<dbReference type="PANTHER" id="PTHR48030">
    <property type="entry name" value="SPLICING FACTOR 3B SUBUNIT 4"/>
    <property type="match status" value="1"/>
</dbReference>
<feature type="compositionally biased region" description="Gly residues" evidence="11">
    <location>
        <begin position="284"/>
        <end position="315"/>
    </location>
</feature>
<keyword evidence="8" id="KW-0539">Nucleus</keyword>
<dbReference type="GO" id="GO:0003723">
    <property type="term" value="F:RNA binding"/>
    <property type="evidence" value="ECO:0007669"/>
    <property type="project" value="UniProtKB-UniRule"/>
</dbReference>
<feature type="compositionally biased region" description="Gly residues" evidence="11">
    <location>
        <begin position="472"/>
        <end position="484"/>
    </location>
</feature>
<dbReference type="EMBL" id="LN714485">
    <property type="protein sequence ID" value="CEL69091.1"/>
    <property type="molecule type" value="Genomic_DNA"/>
</dbReference>
<name>F0VMA6_NEOCL</name>
<dbReference type="CDD" id="cd12335">
    <property type="entry name" value="RRM2_SF3B4"/>
    <property type="match status" value="1"/>
</dbReference>
<dbReference type="Pfam" id="PF00076">
    <property type="entry name" value="RRM_1"/>
    <property type="match status" value="2"/>
</dbReference>
<dbReference type="OMA" id="AMVYEIM"/>
<evidence type="ECO:0000256" key="9">
    <source>
        <dbReference type="ARBA" id="ARBA00070533"/>
    </source>
</evidence>
<feature type="domain" description="RRM" evidence="12">
    <location>
        <begin position="116"/>
        <end position="194"/>
    </location>
</feature>
<dbReference type="eggNOG" id="KOG0131">
    <property type="taxonomic scope" value="Eukaryota"/>
</dbReference>
<dbReference type="PROSITE" id="PS50102">
    <property type="entry name" value="RRM"/>
    <property type="match status" value="2"/>
</dbReference>
<proteinExistence type="inferred from homology"/>
<dbReference type="GO" id="GO:0006397">
    <property type="term" value="P:mRNA processing"/>
    <property type="evidence" value="ECO:0007669"/>
    <property type="project" value="UniProtKB-KW"/>
</dbReference>
<dbReference type="FunFam" id="3.30.70.330:FF:000505">
    <property type="entry name" value="Splicing factor 3B subunit 4"/>
    <property type="match status" value="1"/>
</dbReference>
<dbReference type="GO" id="GO:0071011">
    <property type="term" value="C:precatalytic spliceosome"/>
    <property type="evidence" value="ECO:0007669"/>
    <property type="project" value="TreeGrafter"/>
</dbReference>
<reference evidence="14" key="4">
    <citation type="journal article" date="2015" name="PLoS ONE">
        <title>Comprehensive Evaluation of Toxoplasma gondii VEG and Neospora caninum LIV Genomes with Tachyzoite Stage Transcriptome and Proteome Defines Novel Transcript Features.</title>
        <authorList>
            <person name="Ramaprasad A."/>
            <person name="Mourier T."/>
            <person name="Naeem R."/>
            <person name="Malas T.B."/>
            <person name="Moussa E."/>
            <person name="Panigrahi A."/>
            <person name="Vermont S.J."/>
            <person name="Otto T.D."/>
            <person name="Wastling J."/>
            <person name="Pain A."/>
        </authorList>
    </citation>
    <scope>NUCLEOTIDE SEQUENCE</scope>
    <source>
        <strain evidence="14">Liverpool</strain>
    </source>
</reference>
<dbReference type="GO" id="GO:0048026">
    <property type="term" value="P:positive regulation of mRNA splicing, via spliceosome"/>
    <property type="evidence" value="ECO:0007669"/>
    <property type="project" value="TreeGrafter"/>
</dbReference>
<evidence type="ECO:0000256" key="8">
    <source>
        <dbReference type="ARBA" id="ARBA00023242"/>
    </source>
</evidence>
<feature type="region of interest" description="Disordered" evidence="11">
    <location>
        <begin position="356"/>
        <end position="550"/>
    </location>
</feature>
<dbReference type="Gene3D" id="3.30.70.330">
    <property type="match status" value="2"/>
</dbReference>
<keyword evidence="4" id="KW-0747">Spliceosome</keyword>
<dbReference type="InterPro" id="IPR034158">
    <property type="entry name" value="SF3B4_RRM1"/>
</dbReference>
<evidence type="ECO:0000256" key="11">
    <source>
        <dbReference type="SAM" id="MobiDB-lite"/>
    </source>
</evidence>
<dbReference type="FunFam" id="3.30.70.330:FF:000059">
    <property type="entry name" value="splicing factor 3B subunit 4"/>
    <property type="match status" value="1"/>
</dbReference>
<dbReference type="InterPro" id="IPR035979">
    <property type="entry name" value="RBD_domain_sf"/>
</dbReference>
<dbReference type="InterPro" id="IPR034159">
    <property type="entry name" value="SF3B4_RRM2"/>
</dbReference>
<reference evidence="15" key="3">
    <citation type="journal article" date="2012" name="PLoS Pathog.">
        <title>Comparative genomics of the apicomplexan parasites Toxoplasma gondii and Neospora caninum: Coccidia differing in host range and transmission strategy.</title>
        <authorList>
            <person name="Reid A.J."/>
            <person name="Vermont S.J."/>
            <person name="Cotton J.A."/>
            <person name="Harris D."/>
            <person name="Hill-Cawthorne G.A."/>
            <person name="Konen-Waisman S."/>
            <person name="Latham S.M."/>
            <person name="Mourier T."/>
            <person name="Norton R."/>
            <person name="Quail M.A."/>
            <person name="Sanders M."/>
            <person name="Shanmugam D."/>
            <person name="Sohal A."/>
            <person name="Wasmuth J.D."/>
            <person name="Brunk B."/>
            <person name="Grigg M.E."/>
            <person name="Howard J.C."/>
            <person name="Parkinson J."/>
            <person name="Roos D.S."/>
            <person name="Trees A.J."/>
            <person name="Berriman M."/>
            <person name="Pain A."/>
            <person name="Wastling J.M."/>
        </authorList>
    </citation>
    <scope>NUCLEOTIDE SEQUENCE [LARGE SCALE GENOMIC DNA]</scope>
    <source>
        <strain evidence="15">Liverpool</strain>
    </source>
</reference>
<dbReference type="InterPro" id="IPR012677">
    <property type="entry name" value="Nucleotide-bd_a/b_plait_sf"/>
</dbReference>
<dbReference type="CDD" id="cd12334">
    <property type="entry name" value="RRM1_SF3B4"/>
    <property type="match status" value="1"/>
</dbReference>
<evidence type="ECO:0000256" key="3">
    <source>
        <dbReference type="ARBA" id="ARBA00022664"/>
    </source>
</evidence>
<evidence type="ECO:0000256" key="10">
    <source>
        <dbReference type="PROSITE-ProRule" id="PRU00176"/>
    </source>
</evidence>
<keyword evidence="15" id="KW-1185">Reference proteome</keyword>
<feature type="compositionally biased region" description="Pro residues" evidence="11">
    <location>
        <begin position="527"/>
        <end position="536"/>
    </location>
</feature>
<dbReference type="OrthoDB" id="10259687at2759"/>
<keyword evidence="5" id="KW-0677">Repeat</keyword>
<reference evidence="13" key="2">
    <citation type="submission" date="2011-03" db="EMBL/GenBank/DDBJ databases">
        <title>Comparative genomics and transcriptomics of Neospora caninum and Toxoplasma gondii.</title>
        <authorList>
            <person name="Reid A.J."/>
            <person name="Sohal A."/>
            <person name="Harris D."/>
            <person name="Quail M."/>
            <person name="Sanders M."/>
            <person name="Berriman M."/>
            <person name="Wastling J.M."/>
            <person name="Pain A."/>
        </authorList>
    </citation>
    <scope>NUCLEOTIDE SEQUENCE</scope>
    <source>
        <strain evidence="13">Liverpool</strain>
    </source>
</reference>
<dbReference type="SMART" id="SM00360">
    <property type="entry name" value="RRM"/>
    <property type="match status" value="2"/>
</dbReference>
<comment type="similarity">
    <text evidence="2">Belongs to the SF3B4 family.</text>
</comment>
<evidence type="ECO:0000256" key="4">
    <source>
        <dbReference type="ARBA" id="ARBA00022728"/>
    </source>
</evidence>
<keyword evidence="3" id="KW-0507">mRNA processing</keyword>
<dbReference type="GO" id="GO:0008380">
    <property type="term" value="P:RNA splicing"/>
    <property type="evidence" value="ECO:0007669"/>
    <property type="project" value="UniProtKB-KW"/>
</dbReference>
<dbReference type="RefSeq" id="XP_003884414.1">
    <property type="nucleotide sequence ID" value="XM_003884365.1"/>
</dbReference>
<organism evidence="13 15">
    <name type="scientific">Neospora caninum (strain Liverpool)</name>
    <dbReference type="NCBI Taxonomy" id="572307"/>
    <lineage>
        <taxon>Eukaryota</taxon>
        <taxon>Sar</taxon>
        <taxon>Alveolata</taxon>
        <taxon>Apicomplexa</taxon>
        <taxon>Conoidasida</taxon>
        <taxon>Coccidia</taxon>
        <taxon>Eucoccidiorida</taxon>
        <taxon>Eimeriorina</taxon>
        <taxon>Sarcocystidae</taxon>
        <taxon>Neospora</taxon>
    </lineage>
</organism>
<feature type="domain" description="RRM" evidence="12">
    <location>
        <begin position="29"/>
        <end position="107"/>
    </location>
</feature>
<evidence type="ECO:0000313" key="14">
    <source>
        <dbReference type="EMBL" id="CEL69091.1"/>
    </source>
</evidence>
<accession>F0VMA6</accession>
<reference evidence="13" key="1">
    <citation type="submission" date="2011-02" db="EMBL/GenBank/DDBJ databases">
        <authorList>
            <person name="Aslett M."/>
        </authorList>
    </citation>
    <scope>NUCLEOTIDE SEQUENCE</scope>
    <source>
        <strain evidence="13">Liverpool</strain>
    </source>
</reference>
<dbReference type="InterPro" id="IPR000504">
    <property type="entry name" value="RRM_dom"/>
</dbReference>
<evidence type="ECO:0000256" key="2">
    <source>
        <dbReference type="ARBA" id="ARBA00008363"/>
    </source>
</evidence>
<dbReference type="EMBL" id="FR823391">
    <property type="protein sequence ID" value="CBZ54384.1"/>
    <property type="molecule type" value="Genomic_DNA"/>
</dbReference>
<evidence type="ECO:0000259" key="12">
    <source>
        <dbReference type="PROSITE" id="PS50102"/>
    </source>
</evidence>
<comment type="subcellular location">
    <subcellularLocation>
        <location evidence="1">Nucleus</location>
    </subcellularLocation>
</comment>
<feature type="region of interest" description="Disordered" evidence="11">
    <location>
        <begin position="267"/>
        <end position="334"/>
    </location>
</feature>
<evidence type="ECO:0000313" key="13">
    <source>
        <dbReference type="EMBL" id="CBZ54384.1"/>
    </source>
</evidence>
<evidence type="ECO:0000256" key="5">
    <source>
        <dbReference type="ARBA" id="ARBA00022737"/>
    </source>
</evidence>
<feature type="compositionally biased region" description="Low complexity" evidence="11">
    <location>
        <begin position="517"/>
        <end position="526"/>
    </location>
</feature>
<sequence length="550" mass="55006">MLAVGGGGHRSFAGGGADITQVYERNQDATLYIGNLDSQVDDDLLWELFVQCGPVRTVSVPRDKLTGNHQGYGFVEFTNEVDADYALKLMNMVKLYGKSLRLNKSAQDRRNFDVGANIFLGNLDPDVDEKTIYDTFSTFGNILTAKIMRDPETGISRGFGFVSFDTFEASDAALAAMNGQFICNRPIHVSYAYKKDTRGERHGSAAERLLAANRPQIINPNAPATGGVKPPMSLAMQAGAQGQPGGPMAGGGGLPTIPPPPMLGGMPPRGLPGGSQGFPQPFGPHGGSGPGGVPGAGGAPGGTPGGMPGGSGGRMGDLPPLPLPPNMAGGMPNLPMGLPPPPLLFMPRPGMPPFPPLPNMPPVGPGSGMGPPGSSPQGPPGPGGPSPGGQGMPPRNAGMPSVTPLRPPLGGAMGPPGPESPSGPGSFSGAPGGAGGPGAQRPSPGGGLPPPGVSPVRPDLLPPPPPLILSAGGPGSGAHAGRGPGVFSPSPNMRPPMGPHGGTLLGSAPASSPTMGPPMAGLMGRGPPAPGGPPLIPQGAQQPHRPPMMG</sequence>
<gene>
    <name evidence="14" type="ORF">BN1204_048140</name>
    <name evidence="13" type="ORF">NCLIV_048140</name>
</gene>
<dbReference type="InterPro" id="IPR052084">
    <property type="entry name" value="SF3B4_spliceosome_assoc"/>
</dbReference>
<dbReference type="PANTHER" id="PTHR48030:SF3">
    <property type="entry name" value="SPLICING FACTOR 3B SUBUNIT 4"/>
    <property type="match status" value="1"/>
</dbReference>
<evidence type="ECO:0000256" key="7">
    <source>
        <dbReference type="ARBA" id="ARBA00023187"/>
    </source>
</evidence>
<dbReference type="Proteomes" id="UP000007494">
    <property type="component" value="Chromosome X"/>
</dbReference>